<gene>
    <name evidence="1" type="ORF">Zm00014a_020382</name>
</gene>
<evidence type="ECO:0000313" key="2">
    <source>
        <dbReference type="Proteomes" id="UP000251960"/>
    </source>
</evidence>
<name>A0A3L6FD57_MAIZE</name>
<evidence type="ECO:0000313" key="1">
    <source>
        <dbReference type="EMBL" id="PWZ31082.1"/>
    </source>
</evidence>
<dbReference type="Proteomes" id="UP000251960">
    <property type="component" value="Chromosome 3"/>
</dbReference>
<dbReference type="EMBL" id="NCVQ01000004">
    <property type="protein sequence ID" value="PWZ31082.1"/>
    <property type="molecule type" value="Genomic_DNA"/>
</dbReference>
<accession>A0A3L6FD57</accession>
<reference evidence="1 2" key="1">
    <citation type="journal article" date="2018" name="Nat. Genet.">
        <title>Extensive intraspecific gene order and gene structural variations between Mo17 and other maize genomes.</title>
        <authorList>
            <person name="Sun S."/>
            <person name="Zhou Y."/>
            <person name="Chen J."/>
            <person name="Shi J."/>
            <person name="Zhao H."/>
            <person name="Zhao H."/>
            <person name="Song W."/>
            <person name="Zhang M."/>
            <person name="Cui Y."/>
            <person name="Dong X."/>
            <person name="Liu H."/>
            <person name="Ma X."/>
            <person name="Jiao Y."/>
            <person name="Wang B."/>
            <person name="Wei X."/>
            <person name="Stein J.C."/>
            <person name="Glaubitz J.C."/>
            <person name="Lu F."/>
            <person name="Yu G."/>
            <person name="Liang C."/>
            <person name="Fengler K."/>
            <person name="Li B."/>
            <person name="Rafalski A."/>
            <person name="Schnable P.S."/>
            <person name="Ware D.H."/>
            <person name="Buckler E.S."/>
            <person name="Lai J."/>
        </authorList>
    </citation>
    <scope>NUCLEOTIDE SEQUENCE [LARGE SCALE GENOMIC DNA]</scope>
    <source>
        <strain evidence="2">cv. Missouri 17</strain>
        <tissue evidence="1">Seedling</tissue>
    </source>
</reference>
<sequence>MRQEFLNGCLVTFIEKEFFFQAKDMDIIARFQNMKNQKVVL</sequence>
<dbReference type="AlphaFoldDB" id="A0A3L6FD57"/>
<organism evidence="1 2">
    <name type="scientific">Zea mays</name>
    <name type="common">Maize</name>
    <dbReference type="NCBI Taxonomy" id="4577"/>
    <lineage>
        <taxon>Eukaryota</taxon>
        <taxon>Viridiplantae</taxon>
        <taxon>Streptophyta</taxon>
        <taxon>Embryophyta</taxon>
        <taxon>Tracheophyta</taxon>
        <taxon>Spermatophyta</taxon>
        <taxon>Magnoliopsida</taxon>
        <taxon>Liliopsida</taxon>
        <taxon>Poales</taxon>
        <taxon>Poaceae</taxon>
        <taxon>PACMAD clade</taxon>
        <taxon>Panicoideae</taxon>
        <taxon>Andropogonodae</taxon>
        <taxon>Andropogoneae</taxon>
        <taxon>Tripsacinae</taxon>
        <taxon>Zea</taxon>
    </lineage>
</organism>
<proteinExistence type="predicted"/>
<comment type="caution">
    <text evidence="1">The sequence shown here is derived from an EMBL/GenBank/DDBJ whole genome shotgun (WGS) entry which is preliminary data.</text>
</comment>
<protein>
    <submittedName>
        <fullName evidence="1">Uncharacterized protein</fullName>
    </submittedName>
</protein>